<reference evidence="2" key="1">
    <citation type="journal article" date="2014" name="Nat. Genet.">
        <title>Genome of the human hookworm Necator americanus.</title>
        <authorList>
            <person name="Tang Y.T."/>
            <person name="Gao X."/>
            <person name="Rosa B.A."/>
            <person name="Abubucker S."/>
            <person name="Hallsworth-Pepin K."/>
            <person name="Martin J."/>
            <person name="Tyagi R."/>
            <person name="Heizer E."/>
            <person name="Zhang X."/>
            <person name="Bhonagiri-Palsikar V."/>
            <person name="Minx P."/>
            <person name="Warren W.C."/>
            <person name="Wang Q."/>
            <person name="Zhan B."/>
            <person name="Hotez P.J."/>
            <person name="Sternberg P.W."/>
            <person name="Dougall A."/>
            <person name="Gaze S.T."/>
            <person name="Mulvenna J."/>
            <person name="Sotillo J."/>
            <person name="Ranganathan S."/>
            <person name="Rabelo E.M."/>
            <person name="Wilson R.K."/>
            <person name="Felgner P.L."/>
            <person name="Bethony J."/>
            <person name="Hawdon J.M."/>
            <person name="Gasser R.B."/>
            <person name="Loukas A."/>
            <person name="Mitreva M."/>
        </authorList>
    </citation>
    <scope>NUCLEOTIDE SEQUENCE [LARGE SCALE GENOMIC DNA]</scope>
</reference>
<organism evidence="1 2">
    <name type="scientific">Necator americanus</name>
    <name type="common">Human hookworm</name>
    <dbReference type="NCBI Taxonomy" id="51031"/>
    <lineage>
        <taxon>Eukaryota</taxon>
        <taxon>Metazoa</taxon>
        <taxon>Ecdysozoa</taxon>
        <taxon>Nematoda</taxon>
        <taxon>Chromadorea</taxon>
        <taxon>Rhabditida</taxon>
        <taxon>Rhabditina</taxon>
        <taxon>Rhabditomorpha</taxon>
        <taxon>Strongyloidea</taxon>
        <taxon>Ancylostomatidae</taxon>
        <taxon>Bunostominae</taxon>
        <taxon>Necator</taxon>
    </lineage>
</organism>
<evidence type="ECO:0000313" key="2">
    <source>
        <dbReference type="Proteomes" id="UP000053676"/>
    </source>
</evidence>
<protein>
    <submittedName>
        <fullName evidence="1">Uncharacterized protein</fullName>
    </submittedName>
</protein>
<proteinExistence type="predicted"/>
<accession>W2SLT0</accession>
<dbReference type="AlphaFoldDB" id="W2SLT0"/>
<evidence type="ECO:0000313" key="1">
    <source>
        <dbReference type="EMBL" id="ETN69801.1"/>
    </source>
</evidence>
<gene>
    <name evidence="1" type="ORF">NECAME_05124</name>
</gene>
<sequence length="66" mass="7182">MSRVCCSAVIRKTAQLTSSRWGKAAGTADGSNIAEHKTCLNHCDLGGENDYRQRLGWRATTEPAET</sequence>
<dbReference type="Proteomes" id="UP000053676">
    <property type="component" value="Unassembled WGS sequence"/>
</dbReference>
<dbReference type="KEGG" id="nai:NECAME_05124"/>
<name>W2SLT0_NECAM</name>
<keyword evidence="2" id="KW-1185">Reference proteome</keyword>
<dbReference type="EMBL" id="KI669048">
    <property type="protein sequence ID" value="ETN69801.1"/>
    <property type="molecule type" value="Genomic_DNA"/>
</dbReference>